<evidence type="ECO:0000256" key="1">
    <source>
        <dbReference type="SAM" id="MobiDB-lite"/>
    </source>
</evidence>
<feature type="region of interest" description="Disordered" evidence="1">
    <location>
        <begin position="1"/>
        <end position="92"/>
    </location>
</feature>
<dbReference type="EMBL" id="JAIWQS010000258">
    <property type="protein sequence ID" value="KAJ8747005.1"/>
    <property type="molecule type" value="Genomic_DNA"/>
</dbReference>
<reference evidence="2 3" key="1">
    <citation type="submission" date="2021-09" db="EMBL/GenBank/DDBJ databases">
        <title>Genomic insights and catalytic innovation underlie evolution of tropane alkaloids biosynthesis.</title>
        <authorList>
            <person name="Wang Y.-J."/>
            <person name="Tian T."/>
            <person name="Huang J.-P."/>
            <person name="Huang S.-X."/>
        </authorList>
    </citation>
    <scope>NUCLEOTIDE SEQUENCE [LARGE SCALE GENOMIC DNA]</scope>
    <source>
        <strain evidence="2">KIB-2018</strain>
        <tissue evidence="2">Leaf</tissue>
    </source>
</reference>
<proteinExistence type="predicted"/>
<evidence type="ECO:0000313" key="2">
    <source>
        <dbReference type="EMBL" id="KAJ8747005.1"/>
    </source>
</evidence>
<protein>
    <submittedName>
        <fullName evidence="2">Uncharacterized protein</fullName>
    </submittedName>
</protein>
<keyword evidence="2" id="KW-0496">Mitochondrion</keyword>
<feature type="compositionally biased region" description="Polar residues" evidence="1">
    <location>
        <begin position="59"/>
        <end position="72"/>
    </location>
</feature>
<accession>A0AAV8S4K5</accession>
<geneLocation type="mitochondrion" evidence="2"/>
<evidence type="ECO:0000313" key="3">
    <source>
        <dbReference type="Proteomes" id="UP001159364"/>
    </source>
</evidence>
<name>A0AAV8S4K5_9ROSI</name>
<dbReference type="Proteomes" id="UP001159364">
    <property type="component" value="Unassembled WGS sequence"/>
</dbReference>
<organism evidence="2 3">
    <name type="scientific">Erythroxylum novogranatense</name>
    <dbReference type="NCBI Taxonomy" id="1862640"/>
    <lineage>
        <taxon>Eukaryota</taxon>
        <taxon>Viridiplantae</taxon>
        <taxon>Streptophyta</taxon>
        <taxon>Embryophyta</taxon>
        <taxon>Tracheophyta</taxon>
        <taxon>Spermatophyta</taxon>
        <taxon>Magnoliopsida</taxon>
        <taxon>eudicotyledons</taxon>
        <taxon>Gunneridae</taxon>
        <taxon>Pentapetalae</taxon>
        <taxon>rosids</taxon>
        <taxon>fabids</taxon>
        <taxon>Malpighiales</taxon>
        <taxon>Erythroxylaceae</taxon>
        <taxon>Erythroxylum</taxon>
    </lineage>
</organism>
<gene>
    <name evidence="2" type="ORF">K2173_012864</name>
</gene>
<sequence length="197" mass="22160">MSPDKSQKKKASHREREYHRSPDPVARGMEEAGIGFNGQPQFHQKPKLFEGSLKKASEVTASSKQLQRNRLPTPSKEETNCQDPQPHNYAPIQCHGRAAIIPPSKKPAVDEEKCFHFDIPVGPLRITQTEQTKNEDVRRTENFPSWVRKASLRVLSHQDLLVDSGPSTTASTMSTSSPYRVELVWLSPSVLPPERAQ</sequence>
<dbReference type="AlphaFoldDB" id="A0AAV8S4K5"/>
<keyword evidence="3" id="KW-1185">Reference proteome</keyword>
<comment type="caution">
    <text evidence="2">The sequence shown here is derived from an EMBL/GenBank/DDBJ whole genome shotgun (WGS) entry which is preliminary data.</text>
</comment>